<dbReference type="OrthoDB" id="10395231at2759"/>
<comment type="caution">
    <text evidence="1">The sequence shown here is derived from an EMBL/GenBank/DDBJ whole genome shotgun (WGS) entry which is preliminary data.</text>
</comment>
<dbReference type="AlphaFoldDB" id="A0A814EMF9"/>
<name>A0A814EMF9_9BILA</name>
<reference evidence="1" key="1">
    <citation type="submission" date="2021-02" db="EMBL/GenBank/DDBJ databases">
        <authorList>
            <person name="Nowell W R."/>
        </authorList>
    </citation>
    <scope>NUCLEOTIDE SEQUENCE</scope>
    <source>
        <strain evidence="1">Ploen Becks lab</strain>
    </source>
</reference>
<organism evidence="1 2">
    <name type="scientific">Brachionus calyciflorus</name>
    <dbReference type="NCBI Taxonomy" id="104777"/>
    <lineage>
        <taxon>Eukaryota</taxon>
        <taxon>Metazoa</taxon>
        <taxon>Spiralia</taxon>
        <taxon>Gnathifera</taxon>
        <taxon>Rotifera</taxon>
        <taxon>Eurotatoria</taxon>
        <taxon>Monogononta</taxon>
        <taxon>Pseudotrocha</taxon>
        <taxon>Ploima</taxon>
        <taxon>Brachionidae</taxon>
        <taxon>Brachionus</taxon>
    </lineage>
</organism>
<accession>A0A814EMF9</accession>
<proteinExistence type="predicted"/>
<dbReference type="EMBL" id="CAJNOC010003183">
    <property type="protein sequence ID" value="CAF0971499.1"/>
    <property type="molecule type" value="Genomic_DNA"/>
</dbReference>
<evidence type="ECO:0000313" key="2">
    <source>
        <dbReference type="Proteomes" id="UP000663879"/>
    </source>
</evidence>
<keyword evidence="2" id="KW-1185">Reference proteome</keyword>
<sequence length="222" mass="26171">MINIEKKLRKDFRPLDWNNFGSTIVDDLISEGNKYGLKFDFDKVACDEIIKKVVENEKIQFSAICGGFFTRHKDQDRKQQSVDIFIYDCQKHFITNEKHLNSFLKEPFKKIDFDDLGKISPSGIVAKKHFELENGQKVNVYFTHIAFPLNDSFKYELLDLFDLNPCKIMYYAGNKQFYLNNWFSIGGHIVPENKNPSHEFLSKYRRKGFNFEGDYFMPKSII</sequence>
<dbReference type="Proteomes" id="UP000663879">
    <property type="component" value="Unassembled WGS sequence"/>
</dbReference>
<evidence type="ECO:0000313" key="1">
    <source>
        <dbReference type="EMBL" id="CAF0971499.1"/>
    </source>
</evidence>
<protein>
    <submittedName>
        <fullName evidence="1">Uncharacterized protein</fullName>
    </submittedName>
</protein>
<gene>
    <name evidence="1" type="ORF">OXX778_LOCUS14942</name>
</gene>